<protein>
    <submittedName>
        <fullName evidence="2">DUF1758 domain-containing protein</fullName>
    </submittedName>
</protein>
<evidence type="ECO:0000313" key="1">
    <source>
        <dbReference type="Proteomes" id="UP000046392"/>
    </source>
</evidence>
<accession>A0A0N5BUA1</accession>
<evidence type="ECO:0000313" key="2">
    <source>
        <dbReference type="WBParaSite" id="SPAL_0000942000.1"/>
    </source>
</evidence>
<keyword evidence="1" id="KW-1185">Reference proteome</keyword>
<organism evidence="1 2">
    <name type="scientific">Strongyloides papillosus</name>
    <name type="common">Intestinal threadworm</name>
    <dbReference type="NCBI Taxonomy" id="174720"/>
    <lineage>
        <taxon>Eukaryota</taxon>
        <taxon>Metazoa</taxon>
        <taxon>Ecdysozoa</taxon>
        <taxon>Nematoda</taxon>
        <taxon>Chromadorea</taxon>
        <taxon>Rhabditida</taxon>
        <taxon>Tylenchina</taxon>
        <taxon>Panagrolaimomorpha</taxon>
        <taxon>Strongyloidoidea</taxon>
        <taxon>Strongyloididae</taxon>
        <taxon>Strongyloides</taxon>
    </lineage>
</organism>
<dbReference type="STRING" id="174720.A0A0N5BUA1"/>
<dbReference type="Proteomes" id="UP000046392">
    <property type="component" value="Unplaced"/>
</dbReference>
<dbReference type="WBParaSite" id="SPAL_0000942000.1">
    <property type="protein sequence ID" value="SPAL_0000942000.1"/>
    <property type="gene ID" value="SPAL_0000942000"/>
</dbReference>
<proteinExistence type="predicted"/>
<sequence length="218" mass="25454">MFLSHDCLDEIEDAICYEEAIELLQNNFSGQLNKLTAKKKLSSIRKHKSYRFEDFQEKVKNIDKCVKTLFSNRNYKKRLEETVFYSNKLLAGSVIQHLNSNEKYSSIEHYLQEPCGRCNFTSHKTEECRSKYKWDLISKQKITLTTIKSKNKTKTDLSDFTVEKATVYNHKIWVSLDTCANVDTISEKLAKKLGLKKNTQHDIQTIHGNNPIYSTQRN</sequence>
<dbReference type="AlphaFoldDB" id="A0A0N5BUA1"/>
<reference evidence="2" key="1">
    <citation type="submission" date="2017-02" db="UniProtKB">
        <authorList>
            <consortium name="WormBaseParasite"/>
        </authorList>
    </citation>
    <scope>IDENTIFICATION</scope>
</reference>
<name>A0A0N5BUA1_STREA</name>